<evidence type="ECO:0000256" key="6">
    <source>
        <dbReference type="ARBA" id="ARBA00023029"/>
    </source>
</evidence>
<gene>
    <name evidence="12" type="ORF">A3A16_04035</name>
</gene>
<dbReference type="GO" id="GO:0034335">
    <property type="term" value="F:DNA negative supercoiling activity"/>
    <property type="evidence" value="ECO:0007669"/>
    <property type="project" value="UniProtKB-ARBA"/>
</dbReference>
<feature type="domain" description="Topo IIA-type catalytic" evidence="11">
    <location>
        <begin position="28"/>
        <end position="502"/>
    </location>
</feature>
<evidence type="ECO:0000256" key="1">
    <source>
        <dbReference type="ARBA" id="ARBA00000185"/>
    </source>
</evidence>
<evidence type="ECO:0000259" key="11">
    <source>
        <dbReference type="PROSITE" id="PS52040"/>
    </source>
</evidence>
<keyword evidence="4" id="KW-0547">Nucleotide-binding</keyword>
<feature type="active site" description="O-(5'-phospho-DNA)-tyrosine intermediate" evidence="10">
    <location>
        <position position="116"/>
    </location>
</feature>
<dbReference type="CDD" id="cd00187">
    <property type="entry name" value="TOP4c"/>
    <property type="match status" value="1"/>
</dbReference>
<dbReference type="EMBL" id="MHJJ01000007">
    <property type="protein sequence ID" value="OGY65751.1"/>
    <property type="molecule type" value="Genomic_DNA"/>
</dbReference>
<dbReference type="STRING" id="1798407.A3A16_04035"/>
<dbReference type="Gene3D" id="1.10.268.10">
    <property type="entry name" value="Topoisomerase, domain 3"/>
    <property type="match status" value="1"/>
</dbReference>
<dbReference type="EC" id="5.6.2.2" evidence="3"/>
<dbReference type="FunFam" id="1.10.268.10:FF:000001">
    <property type="entry name" value="DNA gyrase subunit A"/>
    <property type="match status" value="1"/>
</dbReference>
<keyword evidence="5" id="KW-0067">ATP-binding</keyword>
<comment type="similarity">
    <text evidence="2">Belongs to the type II topoisomerase GyrA/ParC subunit family.</text>
</comment>
<dbReference type="PANTHER" id="PTHR43493">
    <property type="entry name" value="DNA GYRASE/TOPOISOMERASE SUBUNIT A"/>
    <property type="match status" value="1"/>
</dbReference>
<keyword evidence="6 10" id="KW-0799">Topoisomerase</keyword>
<dbReference type="SUPFAM" id="SSF101904">
    <property type="entry name" value="GyrA/ParC C-terminal domain-like"/>
    <property type="match status" value="1"/>
</dbReference>
<keyword evidence="7 10" id="KW-0238">DNA-binding</keyword>
<dbReference type="SUPFAM" id="SSF56719">
    <property type="entry name" value="Type II DNA topoisomerase"/>
    <property type="match status" value="1"/>
</dbReference>
<dbReference type="PANTHER" id="PTHR43493:SF5">
    <property type="entry name" value="DNA GYRASE SUBUNIT A, CHLOROPLASTIC_MITOCHONDRIAL"/>
    <property type="match status" value="1"/>
</dbReference>
<dbReference type="GO" id="GO:0005694">
    <property type="term" value="C:chromosome"/>
    <property type="evidence" value="ECO:0007669"/>
    <property type="project" value="InterPro"/>
</dbReference>
<dbReference type="Gene3D" id="2.120.10.90">
    <property type="entry name" value="DNA gyrase/topoisomerase IV, subunit A, C-terminal"/>
    <property type="match status" value="1"/>
</dbReference>
<evidence type="ECO:0000256" key="7">
    <source>
        <dbReference type="ARBA" id="ARBA00023125"/>
    </source>
</evidence>
<dbReference type="FunFam" id="3.30.1360.40:FF:000002">
    <property type="entry name" value="DNA gyrase subunit A"/>
    <property type="match status" value="1"/>
</dbReference>
<organism evidence="12 13">
    <name type="scientific">Candidatus Harrisonbacteria bacterium RIFCSPLOWO2_01_FULL_44_18</name>
    <dbReference type="NCBI Taxonomy" id="1798407"/>
    <lineage>
        <taxon>Bacteria</taxon>
        <taxon>Candidatus Harrisoniibacteriota</taxon>
    </lineage>
</organism>
<dbReference type="InterPro" id="IPR035516">
    <property type="entry name" value="Gyrase/topoIV_suA_C"/>
</dbReference>
<dbReference type="GO" id="GO:0005524">
    <property type="term" value="F:ATP binding"/>
    <property type="evidence" value="ECO:0007669"/>
    <property type="project" value="UniProtKB-KW"/>
</dbReference>
<evidence type="ECO:0000256" key="3">
    <source>
        <dbReference type="ARBA" id="ARBA00012895"/>
    </source>
</evidence>
<dbReference type="GO" id="GO:0003677">
    <property type="term" value="F:DNA binding"/>
    <property type="evidence" value="ECO:0007669"/>
    <property type="project" value="UniProtKB-UniRule"/>
</dbReference>
<evidence type="ECO:0000256" key="10">
    <source>
        <dbReference type="PROSITE-ProRule" id="PRU01384"/>
    </source>
</evidence>
<evidence type="ECO:0000256" key="9">
    <source>
        <dbReference type="ARBA" id="ARBA00063644"/>
    </source>
</evidence>
<comment type="catalytic activity">
    <reaction evidence="1 10">
        <text>ATP-dependent breakage, passage and rejoining of double-stranded DNA.</text>
        <dbReference type="EC" id="5.6.2.2"/>
    </reaction>
</comment>
<dbReference type="SMART" id="SM00434">
    <property type="entry name" value="TOP4c"/>
    <property type="match status" value="1"/>
</dbReference>
<dbReference type="InterPro" id="IPR002205">
    <property type="entry name" value="Topo_IIA_dom_A"/>
</dbReference>
<dbReference type="InterPro" id="IPR013757">
    <property type="entry name" value="Topo_IIA_A_a_sf"/>
</dbReference>
<name>A0A1G1ZMH0_9BACT</name>
<dbReference type="InterPro" id="IPR050220">
    <property type="entry name" value="Type_II_DNA_Topoisomerases"/>
</dbReference>
<evidence type="ECO:0000313" key="13">
    <source>
        <dbReference type="Proteomes" id="UP000177942"/>
    </source>
</evidence>
<evidence type="ECO:0000256" key="8">
    <source>
        <dbReference type="ARBA" id="ARBA00023235"/>
    </source>
</evidence>
<evidence type="ECO:0000313" key="12">
    <source>
        <dbReference type="EMBL" id="OGY65751.1"/>
    </source>
</evidence>
<accession>A0A1G1ZMH0</accession>
<dbReference type="Pfam" id="PF03989">
    <property type="entry name" value="DNA_gyraseA_C"/>
    <property type="match status" value="6"/>
</dbReference>
<dbReference type="InterPro" id="IPR013760">
    <property type="entry name" value="Topo_IIA-like_dom_sf"/>
</dbReference>
<keyword evidence="8 10" id="KW-0413">Isomerase</keyword>
<evidence type="ECO:0000256" key="4">
    <source>
        <dbReference type="ARBA" id="ARBA00022741"/>
    </source>
</evidence>
<reference evidence="12 13" key="1">
    <citation type="journal article" date="2016" name="Nat. Commun.">
        <title>Thousands of microbial genomes shed light on interconnected biogeochemical processes in an aquifer system.</title>
        <authorList>
            <person name="Anantharaman K."/>
            <person name="Brown C.T."/>
            <person name="Hug L.A."/>
            <person name="Sharon I."/>
            <person name="Castelle C.J."/>
            <person name="Probst A.J."/>
            <person name="Thomas B.C."/>
            <person name="Singh A."/>
            <person name="Wilkins M.J."/>
            <person name="Karaoz U."/>
            <person name="Brodie E.L."/>
            <person name="Williams K.H."/>
            <person name="Hubbard S.S."/>
            <person name="Banfield J.F."/>
        </authorList>
    </citation>
    <scope>NUCLEOTIDE SEQUENCE [LARGE SCALE GENOMIC DNA]</scope>
</reference>
<dbReference type="Gene3D" id="3.90.199.10">
    <property type="entry name" value="Topoisomerase II, domain 5"/>
    <property type="match status" value="1"/>
</dbReference>
<dbReference type="GO" id="GO:0009330">
    <property type="term" value="C:DNA topoisomerase type II (double strand cut, ATP-hydrolyzing) complex"/>
    <property type="evidence" value="ECO:0007669"/>
    <property type="project" value="TreeGrafter"/>
</dbReference>
<dbReference type="FunFam" id="2.120.10.90:FF:000005">
    <property type="entry name" value="DNA topoisomerase 4 subunit A"/>
    <property type="match status" value="1"/>
</dbReference>
<dbReference type="HAMAP" id="MF_01897">
    <property type="entry name" value="GyrA"/>
    <property type="match status" value="1"/>
</dbReference>
<dbReference type="PROSITE" id="PS52040">
    <property type="entry name" value="TOPO_IIA"/>
    <property type="match status" value="1"/>
</dbReference>
<dbReference type="NCBIfam" id="TIGR01063">
    <property type="entry name" value="gyrA"/>
    <property type="match status" value="1"/>
</dbReference>
<dbReference type="FunFam" id="3.90.199.10:FF:000001">
    <property type="entry name" value="DNA gyrase subunit A"/>
    <property type="match status" value="1"/>
</dbReference>
<dbReference type="Gene3D" id="3.30.1360.40">
    <property type="match status" value="1"/>
</dbReference>
<evidence type="ECO:0000256" key="2">
    <source>
        <dbReference type="ARBA" id="ARBA00008263"/>
    </source>
</evidence>
<dbReference type="Proteomes" id="UP000177942">
    <property type="component" value="Unassembled WGS sequence"/>
</dbReference>
<dbReference type="GO" id="GO:0006265">
    <property type="term" value="P:DNA topological change"/>
    <property type="evidence" value="ECO:0007669"/>
    <property type="project" value="UniProtKB-UniRule"/>
</dbReference>
<dbReference type="InterPro" id="IPR013758">
    <property type="entry name" value="Topo_IIA_A/C_ab"/>
</dbReference>
<feature type="non-terminal residue" evidence="12">
    <location>
        <position position="1"/>
    </location>
</feature>
<proteinExistence type="inferred from homology"/>
<dbReference type="AlphaFoldDB" id="A0A1G1ZMH0"/>
<sequence>KIENREITKELQESYLDYAMSVIVSRALPDVRDGLKPVHRRILWGMWESGATAGAKTRKSANIVGEVMGKYHPHGDVAIYDTMVRLAQDFSLRYPLIQGQGNFGSIDGDNAAAMRYTESRLSKISEEMLSDIEKETVDWRPNYDGSRQEPKFLPAKLPNLLINGSMGIAVGMATNIPPHNLGEVIDATVYLIDNPKASSADLVNFVQGPDFPTGGIIYDKKAIAEAYVSGRGAVTVRGLAEIGEKNLIEITEIPYQVNKSELIVKMAELVGDKKLEGVRDIRDESDREGLRIAIELKNDAVPQKILNRLYESTDLQKDFHFNMVALADIADPSDRSGQKRGLQPQVFSLRDILLAHIDHRKNVVRRRAEFDLKKAEERAHILAGLAKALSVIDKIIATIKKSASREDAHKNLIKNFKLSDLQATAILEMKLQTLAALEQKKIEDELKEKKKIIAELQLLLKSPQKISKVVKDELTELKNKFGDKRRTKVVAAGLKEFKEEDLIPQEEVVISLSQGGYIKRLPPATFRGQHRGGKGLIGSEVGEEDFLSHFIAANTHDNILFFTDRGRVFQTKVYEIPAATRTSKGKPIHNFLEIPLEEKISAIVAYGDARNIRDNPRLNQRESASYLMMVTQNGMIKKTSLKDFEKVRRTGIIAISLKKSDFLKEVLISRTGDQVMLTSAQGQAIRFKESQIRAMGRTAAGVRGIRLKKNDSVASMDVIESSKISDKNLKLLVVMGNGFGKQTPLSQYKVQGRGGSGIKTAKITSKTGQLISAHLIDEQEELIALSAKGQVIKTGLASVRVASRATQGVKIMTLNPGDKLMGVICL</sequence>
<dbReference type="Pfam" id="PF00521">
    <property type="entry name" value="DNA_topoisoIV"/>
    <property type="match status" value="1"/>
</dbReference>
<comment type="subunit">
    <text evidence="9">Heterotetramer composed of ParC and ParE.</text>
</comment>
<evidence type="ECO:0000256" key="5">
    <source>
        <dbReference type="ARBA" id="ARBA00022840"/>
    </source>
</evidence>
<comment type="caution">
    <text evidence="12">The sequence shown here is derived from an EMBL/GenBank/DDBJ whole genome shotgun (WGS) entry which is preliminary data.</text>
</comment>
<dbReference type="InterPro" id="IPR006691">
    <property type="entry name" value="GyrA/parC_rep"/>
</dbReference>
<dbReference type="GO" id="GO:0005737">
    <property type="term" value="C:cytoplasm"/>
    <property type="evidence" value="ECO:0007669"/>
    <property type="project" value="TreeGrafter"/>
</dbReference>
<dbReference type="InterPro" id="IPR005743">
    <property type="entry name" value="GyrA"/>
</dbReference>
<dbReference type="NCBIfam" id="NF004043">
    <property type="entry name" value="PRK05560.1"/>
    <property type="match status" value="1"/>
</dbReference>
<dbReference type="NCBIfam" id="NF004044">
    <property type="entry name" value="PRK05561.1"/>
    <property type="match status" value="1"/>
</dbReference>
<protein>
    <recommendedName>
        <fullName evidence="3">DNA topoisomerase (ATP-hydrolyzing)</fullName>
        <ecNumber evidence="3">5.6.2.2</ecNumber>
    </recommendedName>
</protein>